<dbReference type="PANTHER" id="PTHR47534:SF3">
    <property type="entry name" value="ALCOHOL DEHYDROGENASE-LIKE C-TERMINAL DOMAIN-CONTAINING PROTEIN"/>
    <property type="match status" value="1"/>
</dbReference>
<evidence type="ECO:0000256" key="1">
    <source>
        <dbReference type="ARBA" id="ARBA00023002"/>
    </source>
</evidence>
<dbReference type="InterPro" id="IPR002347">
    <property type="entry name" value="SDR_fam"/>
</dbReference>
<comment type="caution">
    <text evidence="2">The sequence shown here is derived from an EMBL/GenBank/DDBJ whole genome shotgun (WGS) entry which is preliminary data.</text>
</comment>
<name>A0ABV6M5T4_9ACTN</name>
<keyword evidence="1" id="KW-0560">Oxidoreductase</keyword>
<dbReference type="Gene3D" id="3.40.50.720">
    <property type="entry name" value="NAD(P)-binding Rossmann-like Domain"/>
    <property type="match status" value="1"/>
</dbReference>
<proteinExistence type="predicted"/>
<evidence type="ECO:0000313" key="3">
    <source>
        <dbReference type="Proteomes" id="UP001589867"/>
    </source>
</evidence>
<organism evidence="2 3">
    <name type="scientific">Phytohabitans kaempferiae</name>
    <dbReference type="NCBI Taxonomy" id="1620943"/>
    <lineage>
        <taxon>Bacteria</taxon>
        <taxon>Bacillati</taxon>
        <taxon>Actinomycetota</taxon>
        <taxon>Actinomycetes</taxon>
        <taxon>Micromonosporales</taxon>
        <taxon>Micromonosporaceae</taxon>
    </lineage>
</organism>
<dbReference type="EMBL" id="JBHLUH010000040">
    <property type="protein sequence ID" value="MFC0530060.1"/>
    <property type="molecule type" value="Genomic_DNA"/>
</dbReference>
<gene>
    <name evidence="2" type="ORF">ACFFIA_20565</name>
</gene>
<dbReference type="RefSeq" id="WP_377253158.1">
    <property type="nucleotide sequence ID" value="NZ_JBHLUH010000040.1"/>
</dbReference>
<dbReference type="PANTHER" id="PTHR47534">
    <property type="entry name" value="YALI0E05731P"/>
    <property type="match status" value="1"/>
</dbReference>
<dbReference type="SUPFAM" id="SSF51735">
    <property type="entry name" value="NAD(P)-binding Rossmann-fold domains"/>
    <property type="match status" value="1"/>
</dbReference>
<dbReference type="Pfam" id="PF00106">
    <property type="entry name" value="adh_short"/>
    <property type="match status" value="1"/>
</dbReference>
<dbReference type="Proteomes" id="UP001589867">
    <property type="component" value="Unassembled WGS sequence"/>
</dbReference>
<keyword evidence="3" id="KW-1185">Reference proteome</keyword>
<reference evidence="2 3" key="1">
    <citation type="submission" date="2024-09" db="EMBL/GenBank/DDBJ databases">
        <authorList>
            <person name="Sun Q."/>
            <person name="Mori K."/>
        </authorList>
    </citation>
    <scope>NUCLEOTIDE SEQUENCE [LARGE SCALE GENOMIC DNA]</scope>
    <source>
        <strain evidence="2 3">TBRC 3947</strain>
    </source>
</reference>
<protein>
    <submittedName>
        <fullName evidence="2">SDR family NAD(P)-dependent oxidoreductase</fullName>
    </submittedName>
</protein>
<dbReference type="InterPro" id="IPR036291">
    <property type="entry name" value="NAD(P)-bd_dom_sf"/>
</dbReference>
<evidence type="ECO:0000313" key="2">
    <source>
        <dbReference type="EMBL" id="MFC0530060.1"/>
    </source>
</evidence>
<dbReference type="InterPro" id="IPR052228">
    <property type="entry name" value="Sec_Metab_Biosynth_Oxidored"/>
</dbReference>
<sequence length="276" mass="29459">MAERTKVVVVSGGTAGMGRAVARAERGDRVVAIGSDPVKGRALVDAGRGRIDFLPADLSSIAATRAAIATIRERHPAVDALALFANRVAPARRLTAEGLEQTFALYYLSRYLLSHGLRDHLDRAPAPLIVNVAGVGVRKGRIHWDDLQLARRYRMVGAQLQAGRANDLLGVDFASHGARARYVLYHPGFTRSGDTSPLPPPLRLALRVASVVARPVADSARPIVEWIDTPPAAPLTAMDRARSVPLDTPTLDPATAARLAAATADLLEQATLDERG</sequence>
<accession>A0ABV6M5T4</accession>